<evidence type="ECO:0000256" key="4">
    <source>
        <dbReference type="ARBA" id="ARBA00022833"/>
    </source>
</evidence>
<dbReference type="SUPFAM" id="SSF51556">
    <property type="entry name" value="Metallo-dependent hydrolases"/>
    <property type="match status" value="1"/>
</dbReference>
<dbReference type="GO" id="GO:0008270">
    <property type="term" value="F:zinc ion binding"/>
    <property type="evidence" value="ECO:0007669"/>
    <property type="project" value="TreeGrafter"/>
</dbReference>
<gene>
    <name evidence="6" type="ORF">LY89DRAFT_780808</name>
</gene>
<dbReference type="EMBL" id="KQ947412">
    <property type="protein sequence ID" value="KUJ18804.1"/>
    <property type="molecule type" value="Genomic_DNA"/>
</dbReference>
<evidence type="ECO:0000313" key="7">
    <source>
        <dbReference type="Proteomes" id="UP000070700"/>
    </source>
</evidence>
<dbReference type="GeneID" id="28832146"/>
<dbReference type="InParanoid" id="A0A194XF93"/>
<dbReference type="Proteomes" id="UP000070700">
    <property type="component" value="Unassembled WGS sequence"/>
</dbReference>
<dbReference type="Gene3D" id="3.20.20.140">
    <property type="entry name" value="Metal-dependent hydrolases"/>
    <property type="match status" value="1"/>
</dbReference>
<evidence type="ECO:0000256" key="3">
    <source>
        <dbReference type="ARBA" id="ARBA00022801"/>
    </source>
</evidence>
<sequence length="488" mass="54374">MGCIPRLFKSKRKLDLPPPPYSPQACQTREQLRSEKVGHGKQVFFGRVVHSKSLKHLEIFNKAALGVDETGIICFLDSTVKSAAAACKKYSGFENAQCTTLKSLEFLFPGMIDTHMHAPQWPNMAIGMEGNLQEWVEGYTDPIEHSYKDTDKARRVYDDMVQKLLENGSTTVAYNSSPHWEATNVLADMCLKYGQRAIIGKLCIDCNATHGNIEKSPEISLEDEWKAVEHIRKIDPDEKLISPCIQPRNGSFVTPPLMAGLGRMSNGEPGSKNIHIQAHMCETLFDIRKMKTVHPGFENYSEMYDHYGFLHEKTILAHCIHLSDRDIELLVERKAGVAHNGNSNTCLTDGECRVRELLNAGVKVGLGTDCSAGYGVSILESMRAASNVSRHLVIHKDDPSLKLNFEEIVFLATMGGAQVCAMDDKIGNFEQGKLFDALVIDVGQKDNINISGWEEDDLALVKKWVFMGDDRSIRKVFVNGKLVAGKDM</sequence>
<evidence type="ECO:0000313" key="6">
    <source>
        <dbReference type="EMBL" id="KUJ18804.1"/>
    </source>
</evidence>
<dbReference type="Gene3D" id="2.30.40.10">
    <property type="entry name" value="Urease, subunit C, domain 1"/>
    <property type="match status" value="1"/>
</dbReference>
<keyword evidence="4" id="KW-0862">Zinc</keyword>
<keyword evidence="7" id="KW-1185">Reference proteome</keyword>
<dbReference type="InterPro" id="IPR051607">
    <property type="entry name" value="Metallo-dep_hydrolases"/>
</dbReference>
<dbReference type="AlphaFoldDB" id="A0A194XF93"/>
<dbReference type="RefSeq" id="XP_018073159.1">
    <property type="nucleotide sequence ID" value="XM_018222420.1"/>
</dbReference>
<reference evidence="6 7" key="1">
    <citation type="submission" date="2015-10" db="EMBL/GenBank/DDBJ databases">
        <title>Full genome of DAOMC 229536 Phialocephala scopiformis, a fungal endophyte of spruce producing the potent anti-insectan compound rugulosin.</title>
        <authorList>
            <consortium name="DOE Joint Genome Institute"/>
            <person name="Walker A.K."/>
            <person name="Frasz S.L."/>
            <person name="Seifert K.A."/>
            <person name="Miller J.D."/>
            <person name="Mondo S.J."/>
            <person name="Labutti K."/>
            <person name="Lipzen A."/>
            <person name="Dockter R."/>
            <person name="Kennedy M."/>
            <person name="Grigoriev I.V."/>
            <person name="Spatafora J.W."/>
        </authorList>
    </citation>
    <scope>NUCLEOTIDE SEQUENCE [LARGE SCALE GENOMIC DNA]</scope>
    <source>
        <strain evidence="6 7">CBS 120377</strain>
    </source>
</reference>
<dbReference type="InterPro" id="IPR032466">
    <property type="entry name" value="Metal_Hydrolase"/>
</dbReference>
<evidence type="ECO:0000256" key="1">
    <source>
        <dbReference type="ARBA" id="ARBA00001947"/>
    </source>
</evidence>
<dbReference type="OrthoDB" id="194468at2759"/>
<dbReference type="GO" id="GO:0005829">
    <property type="term" value="C:cytosol"/>
    <property type="evidence" value="ECO:0007669"/>
    <property type="project" value="TreeGrafter"/>
</dbReference>
<dbReference type="Pfam" id="PF01979">
    <property type="entry name" value="Amidohydro_1"/>
    <property type="match status" value="1"/>
</dbReference>
<dbReference type="GO" id="GO:0008892">
    <property type="term" value="F:guanine deaminase activity"/>
    <property type="evidence" value="ECO:0007669"/>
    <property type="project" value="TreeGrafter"/>
</dbReference>
<feature type="domain" description="Amidohydrolase-related" evidence="5">
    <location>
        <begin position="106"/>
        <end position="483"/>
    </location>
</feature>
<protein>
    <submittedName>
        <fullName evidence="6">Guanine deaminase</fullName>
    </submittedName>
</protein>
<comment type="cofactor">
    <cofactor evidence="1">
        <name>Zn(2+)</name>
        <dbReference type="ChEBI" id="CHEBI:29105"/>
    </cofactor>
</comment>
<dbReference type="GO" id="GO:0046098">
    <property type="term" value="P:guanine metabolic process"/>
    <property type="evidence" value="ECO:0007669"/>
    <property type="project" value="TreeGrafter"/>
</dbReference>
<evidence type="ECO:0000256" key="2">
    <source>
        <dbReference type="ARBA" id="ARBA00022723"/>
    </source>
</evidence>
<evidence type="ECO:0000259" key="5">
    <source>
        <dbReference type="Pfam" id="PF01979"/>
    </source>
</evidence>
<proteinExistence type="predicted"/>
<keyword evidence="2" id="KW-0479">Metal-binding</keyword>
<dbReference type="InterPro" id="IPR006680">
    <property type="entry name" value="Amidohydro-rel"/>
</dbReference>
<dbReference type="InterPro" id="IPR011059">
    <property type="entry name" value="Metal-dep_hydrolase_composite"/>
</dbReference>
<organism evidence="6 7">
    <name type="scientific">Mollisia scopiformis</name>
    <name type="common">Conifer needle endophyte fungus</name>
    <name type="synonym">Phialocephala scopiformis</name>
    <dbReference type="NCBI Taxonomy" id="149040"/>
    <lineage>
        <taxon>Eukaryota</taxon>
        <taxon>Fungi</taxon>
        <taxon>Dikarya</taxon>
        <taxon>Ascomycota</taxon>
        <taxon>Pezizomycotina</taxon>
        <taxon>Leotiomycetes</taxon>
        <taxon>Helotiales</taxon>
        <taxon>Mollisiaceae</taxon>
        <taxon>Mollisia</taxon>
    </lineage>
</organism>
<dbReference type="STRING" id="149040.A0A194XF93"/>
<dbReference type="KEGG" id="psco:LY89DRAFT_780808"/>
<dbReference type="PANTHER" id="PTHR11271">
    <property type="entry name" value="GUANINE DEAMINASE"/>
    <property type="match status" value="1"/>
</dbReference>
<name>A0A194XF93_MOLSC</name>
<dbReference type="PANTHER" id="PTHR11271:SF6">
    <property type="entry name" value="GUANINE DEAMINASE"/>
    <property type="match status" value="1"/>
</dbReference>
<accession>A0A194XF93</accession>
<keyword evidence="3" id="KW-0378">Hydrolase</keyword>